<feature type="transmembrane region" description="Helical" evidence="1">
    <location>
        <begin position="100"/>
        <end position="119"/>
    </location>
</feature>
<sequence length="158" mass="17844">MGQVLDMLKAGNGDRRKKEIQEVAMKNYDEFKDKWPGGSPATEGDFYELVYVTIEKINKKYGYARIKVPNRSDLQKLFEDKHVNGQNLGKEQFQEILQKVILRASLSGVGPMFIYLLGIPAGAFLLRQRAFPNFLSDDIYIMATTSATALALAHLNKI</sequence>
<evidence type="ECO:0000256" key="1">
    <source>
        <dbReference type="SAM" id="Phobius"/>
    </source>
</evidence>
<keyword evidence="1" id="KW-0472">Membrane</keyword>
<dbReference type="AlphaFoldDB" id="A0AAN8W1R8"/>
<reference evidence="2 3" key="1">
    <citation type="submission" date="2023-12" db="EMBL/GenBank/DDBJ databases">
        <title>A high-quality genome assembly for Dillenia turbinata (Dilleniales).</title>
        <authorList>
            <person name="Chanderbali A."/>
        </authorList>
    </citation>
    <scope>NUCLEOTIDE SEQUENCE [LARGE SCALE GENOMIC DNA]</scope>
    <source>
        <strain evidence="2">LSX21</strain>
        <tissue evidence="2">Leaf</tissue>
    </source>
</reference>
<dbReference type="Pfam" id="PF25284">
    <property type="entry name" value="DUF7874"/>
    <property type="match status" value="1"/>
</dbReference>
<keyword evidence="3" id="KW-1185">Reference proteome</keyword>
<dbReference type="PANTHER" id="PTHR37216">
    <property type="entry name" value="EXPRESSED PROTEIN"/>
    <property type="match status" value="1"/>
</dbReference>
<accession>A0AAN8W1R8</accession>
<dbReference type="InterPro" id="IPR057196">
    <property type="entry name" value="DUF7874"/>
</dbReference>
<organism evidence="2 3">
    <name type="scientific">Dillenia turbinata</name>
    <dbReference type="NCBI Taxonomy" id="194707"/>
    <lineage>
        <taxon>Eukaryota</taxon>
        <taxon>Viridiplantae</taxon>
        <taxon>Streptophyta</taxon>
        <taxon>Embryophyta</taxon>
        <taxon>Tracheophyta</taxon>
        <taxon>Spermatophyta</taxon>
        <taxon>Magnoliopsida</taxon>
        <taxon>eudicotyledons</taxon>
        <taxon>Gunneridae</taxon>
        <taxon>Pentapetalae</taxon>
        <taxon>Dilleniales</taxon>
        <taxon>Dilleniaceae</taxon>
        <taxon>Dillenia</taxon>
    </lineage>
</organism>
<comment type="caution">
    <text evidence="2">The sequence shown here is derived from an EMBL/GenBank/DDBJ whole genome shotgun (WGS) entry which is preliminary data.</text>
</comment>
<gene>
    <name evidence="2" type="ORF">RJ641_025556</name>
</gene>
<evidence type="ECO:0000313" key="3">
    <source>
        <dbReference type="Proteomes" id="UP001370490"/>
    </source>
</evidence>
<dbReference type="PANTHER" id="PTHR37216:SF1">
    <property type="entry name" value="EXPRESSED PROTEIN"/>
    <property type="match status" value="1"/>
</dbReference>
<name>A0AAN8W1R8_9MAGN</name>
<keyword evidence="1" id="KW-1133">Transmembrane helix</keyword>
<evidence type="ECO:0000313" key="2">
    <source>
        <dbReference type="EMBL" id="KAK6944454.1"/>
    </source>
</evidence>
<keyword evidence="1" id="KW-0812">Transmembrane</keyword>
<dbReference type="EMBL" id="JBAMMX010000003">
    <property type="protein sequence ID" value="KAK6944454.1"/>
    <property type="molecule type" value="Genomic_DNA"/>
</dbReference>
<feature type="transmembrane region" description="Helical" evidence="1">
    <location>
        <begin position="139"/>
        <end position="155"/>
    </location>
</feature>
<protein>
    <submittedName>
        <fullName evidence="2">Uncharacterized protein</fullName>
    </submittedName>
</protein>
<dbReference type="Proteomes" id="UP001370490">
    <property type="component" value="Unassembled WGS sequence"/>
</dbReference>
<proteinExistence type="predicted"/>